<dbReference type="AlphaFoldDB" id="A0A9W4UN09"/>
<name>A0A9W4UN09_9PLEO</name>
<reference evidence="1" key="1">
    <citation type="submission" date="2023-01" db="EMBL/GenBank/DDBJ databases">
        <authorList>
            <person name="Van Ghelder C."/>
            <person name="Rancurel C."/>
        </authorList>
    </citation>
    <scope>NUCLEOTIDE SEQUENCE</scope>
    <source>
        <strain evidence="1">CNCM I-4278</strain>
    </source>
</reference>
<sequence length="113" mass="12746">MTESDVRDHQHVLISIQLHVSFAHSLLTTYPIKPLHCVFRTYIPKHDIWILPLLTPSMQGSASSESHKEKGRWAGYIYIIIGPPTIRPCTPPPPPSFDIDSCLQNSLVISCTR</sequence>
<protein>
    <submittedName>
        <fullName evidence="1">Uncharacterized protein</fullName>
    </submittedName>
</protein>
<dbReference type="Proteomes" id="UP001152607">
    <property type="component" value="Unassembled WGS sequence"/>
</dbReference>
<organism evidence="1 2">
    <name type="scientific">Periconia digitata</name>
    <dbReference type="NCBI Taxonomy" id="1303443"/>
    <lineage>
        <taxon>Eukaryota</taxon>
        <taxon>Fungi</taxon>
        <taxon>Dikarya</taxon>
        <taxon>Ascomycota</taxon>
        <taxon>Pezizomycotina</taxon>
        <taxon>Dothideomycetes</taxon>
        <taxon>Pleosporomycetidae</taxon>
        <taxon>Pleosporales</taxon>
        <taxon>Massarineae</taxon>
        <taxon>Periconiaceae</taxon>
        <taxon>Periconia</taxon>
    </lineage>
</organism>
<dbReference type="EMBL" id="CAOQHR010000008">
    <property type="protein sequence ID" value="CAI6338970.1"/>
    <property type="molecule type" value="Genomic_DNA"/>
</dbReference>
<comment type="caution">
    <text evidence="1">The sequence shown here is derived from an EMBL/GenBank/DDBJ whole genome shotgun (WGS) entry which is preliminary data.</text>
</comment>
<proteinExistence type="predicted"/>
<evidence type="ECO:0000313" key="2">
    <source>
        <dbReference type="Proteomes" id="UP001152607"/>
    </source>
</evidence>
<accession>A0A9W4UN09</accession>
<gene>
    <name evidence="1" type="ORF">PDIGIT_LOCUS12107</name>
</gene>
<keyword evidence="2" id="KW-1185">Reference proteome</keyword>
<evidence type="ECO:0000313" key="1">
    <source>
        <dbReference type="EMBL" id="CAI6338970.1"/>
    </source>
</evidence>